<organism evidence="1 2">
    <name type="scientific">Acaulospora colombiana</name>
    <dbReference type="NCBI Taxonomy" id="27376"/>
    <lineage>
        <taxon>Eukaryota</taxon>
        <taxon>Fungi</taxon>
        <taxon>Fungi incertae sedis</taxon>
        <taxon>Mucoromycota</taxon>
        <taxon>Glomeromycotina</taxon>
        <taxon>Glomeromycetes</taxon>
        <taxon>Diversisporales</taxon>
        <taxon>Acaulosporaceae</taxon>
        <taxon>Acaulospora</taxon>
    </lineage>
</organism>
<sequence>FVRLNVDFVARSSTQTSDLLGLEGAWARRFDLTAKLLNIEESITIIFSV</sequence>
<gene>
    <name evidence="1" type="ORF">ACOLOM_LOCUS6363</name>
</gene>
<comment type="caution">
    <text evidence="1">The sequence shown here is derived from an EMBL/GenBank/DDBJ whole genome shotgun (WGS) entry which is preliminary data.</text>
</comment>
<dbReference type="Proteomes" id="UP000789525">
    <property type="component" value="Unassembled WGS sequence"/>
</dbReference>
<evidence type="ECO:0000313" key="1">
    <source>
        <dbReference type="EMBL" id="CAG8592086.1"/>
    </source>
</evidence>
<name>A0ACA9MIM8_9GLOM</name>
<accession>A0ACA9MIM8</accession>
<proteinExistence type="predicted"/>
<feature type="non-terminal residue" evidence="1">
    <location>
        <position position="1"/>
    </location>
</feature>
<protein>
    <submittedName>
        <fullName evidence="1">14706_t:CDS:1</fullName>
    </submittedName>
</protein>
<keyword evidence="2" id="KW-1185">Reference proteome</keyword>
<reference evidence="1" key="1">
    <citation type="submission" date="2021-06" db="EMBL/GenBank/DDBJ databases">
        <authorList>
            <person name="Kallberg Y."/>
            <person name="Tangrot J."/>
            <person name="Rosling A."/>
        </authorList>
    </citation>
    <scope>NUCLEOTIDE SEQUENCE</scope>
    <source>
        <strain evidence="1">CL356</strain>
    </source>
</reference>
<dbReference type="EMBL" id="CAJVPT010012959">
    <property type="protein sequence ID" value="CAG8592086.1"/>
    <property type="molecule type" value="Genomic_DNA"/>
</dbReference>
<evidence type="ECO:0000313" key="2">
    <source>
        <dbReference type="Proteomes" id="UP000789525"/>
    </source>
</evidence>